<reference evidence="1 2" key="1">
    <citation type="submission" date="2012-04" db="EMBL/GenBank/DDBJ databases">
        <title>The Genome Sequence of Saprolegnia declina VS20.</title>
        <authorList>
            <consortium name="The Broad Institute Genome Sequencing Platform"/>
            <person name="Russ C."/>
            <person name="Nusbaum C."/>
            <person name="Tyler B."/>
            <person name="van West P."/>
            <person name="Dieguez-Uribeondo J."/>
            <person name="de Bruijn I."/>
            <person name="Tripathy S."/>
            <person name="Jiang R."/>
            <person name="Young S.K."/>
            <person name="Zeng Q."/>
            <person name="Gargeya S."/>
            <person name="Fitzgerald M."/>
            <person name="Haas B."/>
            <person name="Abouelleil A."/>
            <person name="Alvarado L."/>
            <person name="Arachchi H.M."/>
            <person name="Berlin A."/>
            <person name="Chapman S.B."/>
            <person name="Goldberg J."/>
            <person name="Griggs A."/>
            <person name="Gujja S."/>
            <person name="Hansen M."/>
            <person name="Howarth C."/>
            <person name="Imamovic A."/>
            <person name="Larimer J."/>
            <person name="McCowen C."/>
            <person name="Montmayeur A."/>
            <person name="Murphy C."/>
            <person name="Neiman D."/>
            <person name="Pearson M."/>
            <person name="Priest M."/>
            <person name="Roberts A."/>
            <person name="Saif S."/>
            <person name="Shea T."/>
            <person name="Sisk P."/>
            <person name="Sykes S."/>
            <person name="Wortman J."/>
            <person name="Nusbaum C."/>
            <person name="Birren B."/>
        </authorList>
    </citation>
    <scope>NUCLEOTIDE SEQUENCE [LARGE SCALE GENOMIC DNA]</scope>
    <source>
        <strain evidence="1 2">VS20</strain>
    </source>
</reference>
<accession>T0Q9P4</accession>
<dbReference type="AlphaFoldDB" id="T0Q9P4"/>
<dbReference type="EMBL" id="JH767154">
    <property type="protein sequence ID" value="EQC34619.1"/>
    <property type="molecule type" value="Genomic_DNA"/>
</dbReference>
<dbReference type="STRING" id="1156394.T0Q9P4"/>
<name>T0Q9P4_SAPDV</name>
<dbReference type="Proteomes" id="UP000030762">
    <property type="component" value="Unassembled WGS sequence"/>
</dbReference>
<dbReference type="InParanoid" id="T0Q9P4"/>
<keyword evidence="2" id="KW-1185">Reference proteome</keyword>
<protein>
    <submittedName>
        <fullName evidence="1">Uncharacterized protein</fullName>
    </submittedName>
</protein>
<evidence type="ECO:0000313" key="2">
    <source>
        <dbReference type="Proteomes" id="UP000030762"/>
    </source>
</evidence>
<gene>
    <name evidence="1" type="ORF">SDRG_07941</name>
</gene>
<organism evidence="1 2">
    <name type="scientific">Saprolegnia diclina (strain VS20)</name>
    <dbReference type="NCBI Taxonomy" id="1156394"/>
    <lineage>
        <taxon>Eukaryota</taxon>
        <taxon>Sar</taxon>
        <taxon>Stramenopiles</taxon>
        <taxon>Oomycota</taxon>
        <taxon>Saprolegniomycetes</taxon>
        <taxon>Saprolegniales</taxon>
        <taxon>Saprolegniaceae</taxon>
        <taxon>Saprolegnia</taxon>
    </lineage>
</organism>
<dbReference type="GeneID" id="19948668"/>
<dbReference type="RefSeq" id="XP_008612025.1">
    <property type="nucleotide sequence ID" value="XM_008613803.1"/>
</dbReference>
<dbReference type="VEuPathDB" id="FungiDB:SDRG_07941"/>
<evidence type="ECO:0000313" key="1">
    <source>
        <dbReference type="EMBL" id="EQC34619.1"/>
    </source>
</evidence>
<proteinExistence type="predicted"/>
<sequence length="60" mass="6669">MATHRLCVQHNVKLYSSLELVELIVQELEIKTDEKLVVNPIIVFQGVESLGSAESFATVV</sequence>